<accession>A0A317ET40</accession>
<dbReference type="PROSITE" id="PS51760">
    <property type="entry name" value="GH10_2"/>
    <property type="match status" value="1"/>
</dbReference>
<keyword evidence="4" id="KW-0732">Signal</keyword>
<gene>
    <name evidence="11" type="ORF">DHW03_05030</name>
</gene>
<comment type="similarity">
    <text evidence="2 9">Belongs to the glycosyl hydrolase 10 (cellulase F) family.</text>
</comment>
<dbReference type="GO" id="GO:0045493">
    <property type="term" value="P:xylan catabolic process"/>
    <property type="evidence" value="ECO:0007669"/>
    <property type="project" value="UniProtKB-KW"/>
</dbReference>
<reference evidence="11 12" key="1">
    <citation type="submission" date="2018-05" db="EMBL/GenBank/DDBJ databases">
        <title>Pedobacter paludis sp. nov., isolated from wetland soil.</title>
        <authorList>
            <person name="Zhang Y."/>
            <person name="Wang G."/>
        </authorList>
    </citation>
    <scope>NUCLEOTIDE SEQUENCE [LARGE SCALE GENOMIC DNA]</scope>
    <source>
        <strain evidence="11 12">KCTC22721</strain>
    </source>
</reference>
<feature type="domain" description="GH10" evidence="10">
    <location>
        <begin position="30"/>
        <end position="350"/>
    </location>
</feature>
<evidence type="ECO:0000313" key="12">
    <source>
        <dbReference type="Proteomes" id="UP000245379"/>
    </source>
</evidence>
<dbReference type="InterPro" id="IPR017853">
    <property type="entry name" value="GH"/>
</dbReference>
<evidence type="ECO:0000256" key="3">
    <source>
        <dbReference type="ARBA" id="ARBA00022651"/>
    </source>
</evidence>
<dbReference type="PANTHER" id="PTHR31490:SF88">
    <property type="entry name" value="BETA-XYLANASE"/>
    <property type="match status" value="1"/>
</dbReference>
<keyword evidence="5 9" id="KW-0378">Hydrolase</keyword>
<name>A0A317ET40_9SPHI</name>
<evidence type="ECO:0000256" key="7">
    <source>
        <dbReference type="ARBA" id="ARBA00023295"/>
    </source>
</evidence>
<keyword evidence="6 9" id="KW-0119">Carbohydrate metabolism</keyword>
<evidence type="ECO:0000256" key="8">
    <source>
        <dbReference type="ARBA" id="ARBA00023326"/>
    </source>
</evidence>
<keyword evidence="12" id="KW-1185">Reference proteome</keyword>
<comment type="catalytic activity">
    <reaction evidence="1 9">
        <text>Endohydrolysis of (1-&gt;4)-beta-D-xylosidic linkages in xylans.</text>
        <dbReference type="EC" id="3.2.1.8"/>
    </reaction>
</comment>
<dbReference type="Pfam" id="PF00331">
    <property type="entry name" value="Glyco_hydro_10"/>
    <property type="match status" value="1"/>
</dbReference>
<dbReference type="Gene3D" id="3.20.20.80">
    <property type="entry name" value="Glycosidases"/>
    <property type="match status" value="1"/>
</dbReference>
<organism evidence="11 12">
    <name type="scientific">Pedobacter yonginense</name>
    <dbReference type="NCBI Taxonomy" id="651869"/>
    <lineage>
        <taxon>Bacteria</taxon>
        <taxon>Pseudomonadati</taxon>
        <taxon>Bacteroidota</taxon>
        <taxon>Sphingobacteriia</taxon>
        <taxon>Sphingobacteriales</taxon>
        <taxon>Sphingobacteriaceae</taxon>
        <taxon>Pedobacter</taxon>
    </lineage>
</organism>
<protein>
    <recommendedName>
        <fullName evidence="9">Beta-xylanase</fullName>
        <ecNumber evidence="9">3.2.1.8</ecNumber>
    </recommendedName>
</protein>
<dbReference type="Proteomes" id="UP000245379">
    <property type="component" value="Unassembled WGS sequence"/>
</dbReference>
<dbReference type="PANTHER" id="PTHR31490">
    <property type="entry name" value="GLYCOSYL HYDROLASE"/>
    <property type="match status" value="1"/>
</dbReference>
<evidence type="ECO:0000256" key="1">
    <source>
        <dbReference type="ARBA" id="ARBA00000681"/>
    </source>
</evidence>
<evidence type="ECO:0000256" key="9">
    <source>
        <dbReference type="RuleBase" id="RU361174"/>
    </source>
</evidence>
<evidence type="ECO:0000259" key="10">
    <source>
        <dbReference type="PROSITE" id="PS51760"/>
    </source>
</evidence>
<sequence>MTKFMLSVALLTFSCAKNKATSIEPTPQSAAVETTLQGAMPFPMGAAVNISLLKNNSDYRNLVVKEFNSVTAENAMKFASVHPSKDVYNFADADYLVDFARLNGKRVHGHTLNWYKSLPDWVNNFQGTTADWENLLKTHIQTVVGHFKGKIVSWDVVNEAINEDGTMRNSIWVQKLGADYIGRAFQYAHEADPGALLFYNDYGHEFGPTKRTAILNLVNSLKIKGIPIDGIGLQMHTRVTQSDDNLINAINLAAATGLKIHLSELDIALNPENNQTLTFTAALGAQQAAKYKTIVKAYNAIPKNQQFGITTWNVTDADSWIPTNYNRPDWPLPFDAQYQKKAAYQAILDAIK</sequence>
<evidence type="ECO:0000313" key="11">
    <source>
        <dbReference type="EMBL" id="PWS29592.1"/>
    </source>
</evidence>
<dbReference type="PROSITE" id="PS51257">
    <property type="entry name" value="PROKAR_LIPOPROTEIN"/>
    <property type="match status" value="1"/>
</dbReference>
<dbReference type="EMBL" id="QGNZ01000001">
    <property type="protein sequence ID" value="PWS29592.1"/>
    <property type="molecule type" value="Genomic_DNA"/>
</dbReference>
<dbReference type="PRINTS" id="PR00134">
    <property type="entry name" value="GLHYDRLASE10"/>
</dbReference>
<dbReference type="SMART" id="SM00633">
    <property type="entry name" value="Glyco_10"/>
    <property type="match status" value="1"/>
</dbReference>
<keyword evidence="8 9" id="KW-0624">Polysaccharide degradation</keyword>
<dbReference type="AlphaFoldDB" id="A0A317ET40"/>
<dbReference type="InterPro" id="IPR044846">
    <property type="entry name" value="GH10"/>
</dbReference>
<dbReference type="EC" id="3.2.1.8" evidence="9"/>
<evidence type="ECO:0000256" key="5">
    <source>
        <dbReference type="ARBA" id="ARBA00022801"/>
    </source>
</evidence>
<evidence type="ECO:0000256" key="6">
    <source>
        <dbReference type="ARBA" id="ARBA00023277"/>
    </source>
</evidence>
<proteinExistence type="inferred from homology"/>
<dbReference type="InterPro" id="IPR001000">
    <property type="entry name" value="GH10_dom"/>
</dbReference>
<keyword evidence="7 9" id="KW-0326">Glycosidase</keyword>
<dbReference type="GO" id="GO:0031176">
    <property type="term" value="F:endo-1,4-beta-xylanase activity"/>
    <property type="evidence" value="ECO:0007669"/>
    <property type="project" value="UniProtKB-EC"/>
</dbReference>
<keyword evidence="3 11" id="KW-0858">Xylan degradation</keyword>
<comment type="caution">
    <text evidence="11">The sequence shown here is derived from an EMBL/GenBank/DDBJ whole genome shotgun (WGS) entry which is preliminary data.</text>
</comment>
<dbReference type="OrthoDB" id="1032269at2"/>
<evidence type="ECO:0000256" key="2">
    <source>
        <dbReference type="ARBA" id="ARBA00007495"/>
    </source>
</evidence>
<dbReference type="SUPFAM" id="SSF51445">
    <property type="entry name" value="(Trans)glycosidases"/>
    <property type="match status" value="1"/>
</dbReference>
<evidence type="ECO:0000256" key="4">
    <source>
        <dbReference type="ARBA" id="ARBA00022729"/>
    </source>
</evidence>